<dbReference type="GO" id="GO:0042941">
    <property type="term" value="P:D-alanine transmembrane transport"/>
    <property type="evidence" value="ECO:0007669"/>
    <property type="project" value="TreeGrafter"/>
</dbReference>
<proteinExistence type="predicted"/>
<dbReference type="AlphaFoldDB" id="A0A2G3EAK8"/>
<dbReference type="STRING" id="46206.SAMN02910377_02524"/>
<dbReference type="Gene3D" id="3.40.50.300">
    <property type="entry name" value="P-loop containing nucleotide triphosphate hydrolases"/>
    <property type="match status" value="1"/>
</dbReference>
<evidence type="ECO:0000259" key="4">
    <source>
        <dbReference type="PROSITE" id="PS50893"/>
    </source>
</evidence>
<organism evidence="6 7">
    <name type="scientific">Pseudobutyrivibrio ruminis</name>
    <dbReference type="NCBI Taxonomy" id="46206"/>
    <lineage>
        <taxon>Bacteria</taxon>
        <taxon>Bacillati</taxon>
        <taxon>Bacillota</taxon>
        <taxon>Clostridia</taxon>
        <taxon>Lachnospirales</taxon>
        <taxon>Lachnospiraceae</taxon>
        <taxon>Pseudobutyrivibrio</taxon>
    </lineage>
</organism>
<name>A0A2G3EAK8_9FIRM</name>
<evidence type="ECO:0000313" key="7">
    <source>
        <dbReference type="Proteomes" id="UP000224317"/>
    </source>
</evidence>
<dbReference type="CDD" id="cd03219">
    <property type="entry name" value="ABC_Mj1267_LivG_branched"/>
    <property type="match status" value="1"/>
</dbReference>
<keyword evidence="7" id="KW-1185">Reference proteome</keyword>
<evidence type="ECO:0000313" key="5">
    <source>
        <dbReference type="EMBL" id="PHU33644.1"/>
    </source>
</evidence>
<dbReference type="GO" id="GO:1903805">
    <property type="term" value="P:L-valine import across plasma membrane"/>
    <property type="evidence" value="ECO:0007669"/>
    <property type="project" value="TreeGrafter"/>
</dbReference>
<dbReference type="GO" id="GO:0015192">
    <property type="term" value="F:L-phenylalanine transmembrane transporter activity"/>
    <property type="evidence" value="ECO:0007669"/>
    <property type="project" value="TreeGrafter"/>
</dbReference>
<dbReference type="Proteomes" id="UP000225889">
    <property type="component" value="Unassembled WGS sequence"/>
</dbReference>
<dbReference type="InterPro" id="IPR027417">
    <property type="entry name" value="P-loop_NTPase"/>
</dbReference>
<evidence type="ECO:0000256" key="3">
    <source>
        <dbReference type="ARBA" id="ARBA00022840"/>
    </source>
</evidence>
<reference evidence="6" key="2">
    <citation type="submission" date="2017-10" db="EMBL/GenBank/DDBJ databases">
        <authorList>
            <person name="Banno H."/>
            <person name="Chua N.-H."/>
        </authorList>
    </citation>
    <scope>NUCLEOTIDE SEQUENCE [LARGE SCALE GENOMIC DNA]</scope>
    <source>
        <strain evidence="6">JK10</strain>
        <strain evidence="5">JK626</strain>
    </source>
</reference>
<dbReference type="RefSeq" id="WP_090153947.1">
    <property type="nucleotide sequence ID" value="NZ_PDYF01000083.1"/>
</dbReference>
<evidence type="ECO:0000313" key="6">
    <source>
        <dbReference type="EMBL" id="PHU40250.1"/>
    </source>
</evidence>
<dbReference type="SMART" id="SM00382">
    <property type="entry name" value="AAA"/>
    <property type="match status" value="1"/>
</dbReference>
<dbReference type="Proteomes" id="UP000224317">
    <property type="component" value="Unassembled WGS sequence"/>
</dbReference>
<dbReference type="GO" id="GO:0005304">
    <property type="term" value="F:L-valine transmembrane transporter activity"/>
    <property type="evidence" value="ECO:0007669"/>
    <property type="project" value="TreeGrafter"/>
</dbReference>
<dbReference type="GO" id="GO:1903806">
    <property type="term" value="P:L-isoleucine import across plasma membrane"/>
    <property type="evidence" value="ECO:0007669"/>
    <property type="project" value="TreeGrafter"/>
</dbReference>
<dbReference type="GO" id="GO:0015808">
    <property type="term" value="P:L-alanine transport"/>
    <property type="evidence" value="ECO:0007669"/>
    <property type="project" value="TreeGrafter"/>
</dbReference>
<dbReference type="FunFam" id="3.40.50.300:FF:000421">
    <property type="entry name" value="Branched-chain amino acid ABC transporter ATP-binding protein"/>
    <property type="match status" value="1"/>
</dbReference>
<keyword evidence="1" id="KW-0813">Transport</keyword>
<dbReference type="InterPro" id="IPR003439">
    <property type="entry name" value="ABC_transporter-like_ATP-bd"/>
</dbReference>
<feature type="domain" description="ABC transporter" evidence="4">
    <location>
        <begin position="4"/>
        <end position="252"/>
    </location>
</feature>
<dbReference type="GO" id="GO:0016887">
    <property type="term" value="F:ATP hydrolysis activity"/>
    <property type="evidence" value="ECO:0007669"/>
    <property type="project" value="InterPro"/>
</dbReference>
<dbReference type="EMBL" id="PDYF01000083">
    <property type="protein sequence ID" value="PHU33644.1"/>
    <property type="molecule type" value="Genomic_DNA"/>
</dbReference>
<protein>
    <submittedName>
        <fullName evidence="6">ABC transporter ATP-binding protein</fullName>
    </submittedName>
</protein>
<keyword evidence="2" id="KW-0547">Nucleotide-binding</keyword>
<dbReference type="PROSITE" id="PS50893">
    <property type="entry name" value="ABC_TRANSPORTER_2"/>
    <property type="match status" value="1"/>
</dbReference>
<gene>
    <name evidence="6" type="ORF">CSX00_06665</name>
    <name evidence="5" type="ORF">CSX01_14000</name>
</gene>
<reference evidence="6" key="1">
    <citation type="submission" date="2017-10" db="EMBL/GenBank/DDBJ databases">
        <title>Resolving the taxonomy of Roseburia spp., Eubacterium rectale and Agathobacter spp. through phylogenomic analysis.</title>
        <authorList>
            <person name="Sheridan P.O."/>
            <person name="Walker A.W."/>
            <person name="Duncan S.H."/>
            <person name="Scott K.P."/>
            <person name="Toole P.W.O."/>
            <person name="Luis P."/>
            <person name="Flint H.J."/>
        </authorList>
    </citation>
    <scope>NUCLEOTIDE SEQUENCE [LARGE SCALE GENOMIC DNA]</scope>
    <source>
        <strain evidence="6">JK10</strain>
        <strain evidence="5">JK626</strain>
    </source>
</reference>
<evidence type="ECO:0000256" key="2">
    <source>
        <dbReference type="ARBA" id="ARBA00022741"/>
    </source>
</evidence>
<keyword evidence="3 6" id="KW-0067">ATP-binding</keyword>
<dbReference type="PANTHER" id="PTHR45772">
    <property type="entry name" value="CONSERVED COMPONENT OF ABC TRANSPORTER FOR NATURAL AMINO ACIDS-RELATED"/>
    <property type="match status" value="1"/>
</dbReference>
<sequence>MSLLEVSSLGISFGGLRAVDEFNLNIEKGELYGLIGPNGAGKTTVFNMLTGIYKPTDGKIFLDGKDITGKKTADINKAGIARTFQNIRLFGDQSVLDNVKIGLHNSFEYGTGTGILRLPKYFSVEKEMDKKALEILSVFGLDKEADVLASNLPYGKQRQLEIARALATNPSLLLLDEPAAGMNPNETKDLMNTIALIRKEFGVTILLIEHDMKLVSGICEKLTVLNFGRVLSQGETSTVLNDPEVIKAYLGE</sequence>
<dbReference type="GO" id="GO:0005524">
    <property type="term" value="F:ATP binding"/>
    <property type="evidence" value="ECO:0007669"/>
    <property type="project" value="UniProtKB-KW"/>
</dbReference>
<dbReference type="PANTHER" id="PTHR45772:SF7">
    <property type="entry name" value="AMINO ACID ABC TRANSPORTER ATP-BINDING PROTEIN"/>
    <property type="match status" value="1"/>
</dbReference>
<dbReference type="InterPro" id="IPR003593">
    <property type="entry name" value="AAA+_ATPase"/>
</dbReference>
<comment type="caution">
    <text evidence="6">The sequence shown here is derived from an EMBL/GenBank/DDBJ whole genome shotgun (WGS) entry which is preliminary data.</text>
</comment>
<accession>A0A2G3EAK8</accession>
<dbReference type="GO" id="GO:0015188">
    <property type="term" value="F:L-isoleucine transmembrane transporter activity"/>
    <property type="evidence" value="ECO:0007669"/>
    <property type="project" value="TreeGrafter"/>
</dbReference>
<dbReference type="EMBL" id="PDYH01000022">
    <property type="protein sequence ID" value="PHU40250.1"/>
    <property type="molecule type" value="Genomic_DNA"/>
</dbReference>
<dbReference type="SUPFAM" id="SSF52540">
    <property type="entry name" value="P-loop containing nucleoside triphosphate hydrolases"/>
    <property type="match status" value="1"/>
</dbReference>
<dbReference type="InterPro" id="IPR051120">
    <property type="entry name" value="ABC_AA/LPS_Transport"/>
</dbReference>
<evidence type="ECO:0000256" key="1">
    <source>
        <dbReference type="ARBA" id="ARBA00022448"/>
    </source>
</evidence>
<dbReference type="GO" id="GO:0005886">
    <property type="term" value="C:plasma membrane"/>
    <property type="evidence" value="ECO:0007669"/>
    <property type="project" value="TreeGrafter"/>
</dbReference>
<dbReference type="Pfam" id="PF00005">
    <property type="entry name" value="ABC_tran"/>
    <property type="match status" value="1"/>
</dbReference>